<proteinExistence type="predicted"/>
<dbReference type="GO" id="GO:0030515">
    <property type="term" value="F:snoRNA binding"/>
    <property type="evidence" value="ECO:0007669"/>
    <property type="project" value="InterPro"/>
</dbReference>
<dbReference type="OrthoDB" id="681766at2759"/>
<accession>A0A1E5WJP6</accession>
<dbReference type="GO" id="GO:0032040">
    <property type="term" value="C:small-subunit processome"/>
    <property type="evidence" value="ECO:0007669"/>
    <property type="project" value="InterPro"/>
</dbReference>
<dbReference type="STRING" id="888268.A0A1E5WJP6"/>
<dbReference type="Proteomes" id="UP000095767">
    <property type="component" value="Unassembled WGS sequence"/>
</dbReference>
<name>A0A1E5WJP6_9POAL</name>
<dbReference type="PANTHER" id="PTHR10894:SF1">
    <property type="entry name" value="NUCLEOLAR PROTEIN 58"/>
    <property type="match status" value="1"/>
</dbReference>
<sequence length="241" mass="26473">MEDKEDLPSVAASPGSKEDEMALESDTEMWKPIQVNRRRLIVFHLREGQCGIRTSSVTSPDGGFVLTAAKLGNGGVILVLFETPSGFALFGYDGVKLFLPGAIQALVSLFHFLCFTLGQASVLNLDTGVNGDLANMINKWIKPDQKLAVGKPEYKIIIESYLVDRSIIEATGLVYECDFNVKKHAEHLRYAGEHLKNISGIDFEDRDLLKLATALMIVSYPNGEQTVAGNLQEVNDNSLQI</sequence>
<dbReference type="GO" id="GO:0031428">
    <property type="term" value="C:box C/D methylation guide snoRNP complex"/>
    <property type="evidence" value="ECO:0007669"/>
    <property type="project" value="InterPro"/>
</dbReference>
<comment type="caution">
    <text evidence="2">The sequence shown here is derived from an EMBL/GenBank/DDBJ whole genome shotgun (WGS) entry which is preliminary data.</text>
</comment>
<dbReference type="InterPro" id="IPR045056">
    <property type="entry name" value="Nop56/Nop58"/>
</dbReference>
<feature type="region of interest" description="Disordered" evidence="1">
    <location>
        <begin position="1"/>
        <end position="23"/>
    </location>
</feature>
<evidence type="ECO:0000313" key="2">
    <source>
        <dbReference type="EMBL" id="OEL37626.1"/>
    </source>
</evidence>
<dbReference type="EMBL" id="LWDX02004863">
    <property type="protein sequence ID" value="OEL37626.1"/>
    <property type="molecule type" value="Genomic_DNA"/>
</dbReference>
<dbReference type="AlphaFoldDB" id="A0A1E5WJP6"/>
<evidence type="ECO:0000313" key="3">
    <source>
        <dbReference type="Proteomes" id="UP000095767"/>
    </source>
</evidence>
<reference evidence="2 3" key="1">
    <citation type="submission" date="2016-09" db="EMBL/GenBank/DDBJ databases">
        <title>The draft genome of Dichanthelium oligosanthes: A C3 panicoid grass species.</title>
        <authorList>
            <person name="Studer A.J."/>
            <person name="Schnable J.C."/>
            <person name="Brutnell T.P."/>
        </authorList>
    </citation>
    <scope>NUCLEOTIDE SEQUENCE [LARGE SCALE GENOMIC DNA]</scope>
    <source>
        <strain evidence="3">cv. Kellogg 1175</strain>
        <tissue evidence="2">Leaf</tissue>
    </source>
</reference>
<dbReference type="PANTHER" id="PTHR10894">
    <property type="entry name" value="NUCLEOLAR PROTEIN 5 NUCLEOLAR PROTEIN NOP5 NOP58"/>
    <property type="match status" value="1"/>
</dbReference>
<evidence type="ECO:0000256" key="1">
    <source>
        <dbReference type="SAM" id="MobiDB-lite"/>
    </source>
</evidence>
<organism evidence="2 3">
    <name type="scientific">Dichanthelium oligosanthes</name>
    <dbReference type="NCBI Taxonomy" id="888268"/>
    <lineage>
        <taxon>Eukaryota</taxon>
        <taxon>Viridiplantae</taxon>
        <taxon>Streptophyta</taxon>
        <taxon>Embryophyta</taxon>
        <taxon>Tracheophyta</taxon>
        <taxon>Spermatophyta</taxon>
        <taxon>Magnoliopsida</taxon>
        <taxon>Liliopsida</taxon>
        <taxon>Poales</taxon>
        <taxon>Poaceae</taxon>
        <taxon>PACMAD clade</taxon>
        <taxon>Panicoideae</taxon>
        <taxon>Panicodae</taxon>
        <taxon>Paniceae</taxon>
        <taxon>Dichantheliinae</taxon>
        <taxon>Dichanthelium</taxon>
    </lineage>
</organism>
<gene>
    <name evidence="2" type="ORF">BAE44_0001353</name>
</gene>
<protein>
    <submittedName>
        <fullName evidence="2">Uncharacterized protein</fullName>
    </submittedName>
</protein>
<keyword evidence="3" id="KW-1185">Reference proteome</keyword>